<keyword evidence="2" id="KW-1185">Reference proteome</keyword>
<accession>A0A9P7GI14</accession>
<proteinExistence type="predicted"/>
<organism evidence="1 2">
    <name type="scientific">Sphagnurus paluster</name>
    <dbReference type="NCBI Taxonomy" id="117069"/>
    <lineage>
        <taxon>Eukaryota</taxon>
        <taxon>Fungi</taxon>
        <taxon>Dikarya</taxon>
        <taxon>Basidiomycota</taxon>
        <taxon>Agaricomycotina</taxon>
        <taxon>Agaricomycetes</taxon>
        <taxon>Agaricomycetidae</taxon>
        <taxon>Agaricales</taxon>
        <taxon>Tricholomatineae</taxon>
        <taxon>Lyophyllaceae</taxon>
        <taxon>Sphagnurus</taxon>
    </lineage>
</organism>
<evidence type="ECO:0000313" key="1">
    <source>
        <dbReference type="EMBL" id="KAG5650391.1"/>
    </source>
</evidence>
<protein>
    <submittedName>
        <fullName evidence="1">Uncharacterized protein</fullName>
    </submittedName>
</protein>
<reference evidence="1" key="2">
    <citation type="submission" date="2021-10" db="EMBL/GenBank/DDBJ databases">
        <title>Phylogenomics reveals ancestral predisposition of the termite-cultivated fungus Termitomyces towards a domesticated lifestyle.</title>
        <authorList>
            <person name="Auxier B."/>
            <person name="Grum-Grzhimaylo A."/>
            <person name="Cardenas M.E."/>
            <person name="Lodge J.D."/>
            <person name="Laessoe T."/>
            <person name="Pedersen O."/>
            <person name="Smith M.E."/>
            <person name="Kuyper T.W."/>
            <person name="Franco-Molano E.A."/>
            <person name="Baroni T.J."/>
            <person name="Aanen D.K."/>
        </authorList>
    </citation>
    <scope>NUCLEOTIDE SEQUENCE</scope>
    <source>
        <strain evidence="1">D49</strain>
    </source>
</reference>
<comment type="caution">
    <text evidence="1">The sequence shown here is derived from an EMBL/GenBank/DDBJ whole genome shotgun (WGS) entry which is preliminary data.</text>
</comment>
<evidence type="ECO:0000313" key="2">
    <source>
        <dbReference type="Proteomes" id="UP000717328"/>
    </source>
</evidence>
<dbReference type="AlphaFoldDB" id="A0A9P7GI14"/>
<gene>
    <name evidence="1" type="ORF">H0H81_012392</name>
</gene>
<dbReference type="Proteomes" id="UP000717328">
    <property type="component" value="Unassembled WGS sequence"/>
</dbReference>
<dbReference type="EMBL" id="JABCKI010000463">
    <property type="protein sequence ID" value="KAG5650391.1"/>
    <property type="molecule type" value="Genomic_DNA"/>
</dbReference>
<sequence length="227" mass="25718">MQEVLDFTRVFGSLSLMSPQELDWDSEIIPDGDDPEISLYGYWAIKGTIEKKKKMQQYVSVCALSALRAAETSSRATLVFEMKYENADYKVIVYHDISVANLIITPYNSNDANTHGRVDLLDFNRAEFATLKITSMFSHPMKRQILSSLSDIMRLGLDVVVDAQVIELGYSHIEAKTIPYTMDVIKARSSHFGVVPTDKRWTIADLGWESKVNAWLKVNNNYIDSPP</sequence>
<dbReference type="OrthoDB" id="312874at2759"/>
<reference evidence="1" key="1">
    <citation type="submission" date="2021-02" db="EMBL/GenBank/DDBJ databases">
        <authorList>
            <person name="Nieuwenhuis M."/>
            <person name="Van De Peppel L.J.J."/>
        </authorList>
    </citation>
    <scope>NUCLEOTIDE SEQUENCE</scope>
    <source>
        <strain evidence="1">D49</strain>
    </source>
</reference>
<name>A0A9P7GI14_9AGAR</name>